<evidence type="ECO:0000313" key="2">
    <source>
        <dbReference type="Proteomes" id="UP000001554"/>
    </source>
</evidence>
<reference evidence="2" key="1">
    <citation type="journal article" date="2020" name="Nat. Ecol. Evol.">
        <title>Deeply conserved synteny resolves early events in vertebrate evolution.</title>
        <authorList>
            <person name="Simakov O."/>
            <person name="Marletaz F."/>
            <person name="Yue J.X."/>
            <person name="O'Connell B."/>
            <person name="Jenkins J."/>
            <person name="Brandt A."/>
            <person name="Calef R."/>
            <person name="Tung C.H."/>
            <person name="Huang T.K."/>
            <person name="Schmutz J."/>
            <person name="Satoh N."/>
            <person name="Yu J.K."/>
            <person name="Putnam N.H."/>
            <person name="Green R.E."/>
            <person name="Rokhsar D.S."/>
        </authorList>
    </citation>
    <scope>NUCLEOTIDE SEQUENCE [LARGE SCALE GENOMIC DNA]</scope>
    <source>
        <strain evidence="2">S238N-H82</strain>
    </source>
</reference>
<feature type="compositionally biased region" description="Basic residues" evidence="1">
    <location>
        <begin position="270"/>
        <end position="280"/>
    </location>
</feature>
<feature type="compositionally biased region" description="Basic and acidic residues" evidence="1">
    <location>
        <begin position="110"/>
        <end position="121"/>
    </location>
</feature>
<feature type="compositionally biased region" description="Basic and acidic residues" evidence="1">
    <location>
        <begin position="193"/>
        <end position="210"/>
    </location>
</feature>
<name>A0A9J7MK85_BRAFL</name>
<evidence type="ECO:0000313" key="3">
    <source>
        <dbReference type="RefSeq" id="XP_035670321.1"/>
    </source>
</evidence>
<feature type="compositionally biased region" description="Basic and acidic residues" evidence="1">
    <location>
        <begin position="400"/>
        <end position="413"/>
    </location>
</feature>
<dbReference type="OMA" id="MLNQRAN"/>
<feature type="compositionally biased region" description="Acidic residues" evidence="1">
    <location>
        <begin position="286"/>
        <end position="302"/>
    </location>
</feature>
<feature type="compositionally biased region" description="Acidic residues" evidence="1">
    <location>
        <begin position="144"/>
        <end position="155"/>
    </location>
</feature>
<proteinExistence type="predicted"/>
<feature type="compositionally biased region" description="Acidic residues" evidence="1">
    <location>
        <begin position="750"/>
        <end position="760"/>
    </location>
</feature>
<feature type="compositionally biased region" description="Polar residues" evidence="1">
    <location>
        <begin position="548"/>
        <end position="557"/>
    </location>
</feature>
<feature type="compositionally biased region" description="Basic and acidic residues" evidence="1">
    <location>
        <begin position="438"/>
        <end position="495"/>
    </location>
</feature>
<feature type="compositionally biased region" description="Basic and acidic residues" evidence="1">
    <location>
        <begin position="508"/>
        <end position="517"/>
    </location>
</feature>
<feature type="compositionally biased region" description="Basic and acidic residues" evidence="1">
    <location>
        <begin position="225"/>
        <end position="269"/>
    </location>
</feature>
<dbReference type="KEGG" id="bfo:118411921"/>
<feature type="compositionally biased region" description="Polar residues" evidence="1">
    <location>
        <begin position="605"/>
        <end position="627"/>
    </location>
</feature>
<feature type="compositionally biased region" description="Basic and acidic residues" evidence="1">
    <location>
        <begin position="156"/>
        <end position="181"/>
    </location>
</feature>
<protein>
    <submittedName>
        <fullName evidence="3">Uncharacterized protein DDB_G0283697-like</fullName>
    </submittedName>
</protein>
<feature type="region of interest" description="Disordered" evidence="1">
    <location>
        <begin position="110"/>
        <end position="627"/>
    </location>
</feature>
<feature type="compositionally biased region" description="Basic and acidic residues" evidence="1">
    <location>
        <begin position="563"/>
        <end position="582"/>
    </location>
</feature>
<dbReference type="AlphaFoldDB" id="A0A9J7MK85"/>
<feature type="region of interest" description="Disordered" evidence="1">
    <location>
        <begin position="721"/>
        <end position="766"/>
    </location>
</feature>
<accession>A0A9J7MK85</accession>
<dbReference type="Proteomes" id="UP000001554">
    <property type="component" value="Chromosome 3"/>
</dbReference>
<feature type="compositionally biased region" description="Basic residues" evidence="1">
    <location>
        <begin position="212"/>
        <end position="224"/>
    </location>
</feature>
<dbReference type="OrthoDB" id="10044417at2759"/>
<keyword evidence="2" id="KW-1185">Reference proteome</keyword>
<feature type="compositionally biased region" description="Polar residues" evidence="1">
    <location>
        <begin position="496"/>
        <end position="507"/>
    </location>
</feature>
<organism evidence="2 3">
    <name type="scientific">Branchiostoma floridae</name>
    <name type="common">Florida lancelet</name>
    <name type="synonym">Amphioxus</name>
    <dbReference type="NCBI Taxonomy" id="7739"/>
    <lineage>
        <taxon>Eukaryota</taxon>
        <taxon>Metazoa</taxon>
        <taxon>Chordata</taxon>
        <taxon>Cephalochordata</taxon>
        <taxon>Leptocardii</taxon>
        <taxon>Amphioxiformes</taxon>
        <taxon>Branchiostomatidae</taxon>
        <taxon>Branchiostoma</taxon>
    </lineage>
</organism>
<reference evidence="3" key="2">
    <citation type="submission" date="2025-08" db="UniProtKB">
        <authorList>
            <consortium name="RefSeq"/>
        </authorList>
    </citation>
    <scope>IDENTIFICATION</scope>
    <source>
        <strain evidence="3">S238N-H82</strain>
        <tissue evidence="3">Testes</tissue>
    </source>
</reference>
<feature type="compositionally biased region" description="Basic and acidic residues" evidence="1">
    <location>
        <begin position="324"/>
        <end position="382"/>
    </location>
</feature>
<dbReference type="GeneID" id="118411921"/>
<dbReference type="RefSeq" id="XP_035670321.1">
    <property type="nucleotide sequence ID" value="XM_035814428.1"/>
</dbReference>
<gene>
    <name evidence="3" type="primary">LOC118411921</name>
</gene>
<evidence type="ECO:0000256" key="1">
    <source>
        <dbReference type="SAM" id="MobiDB-lite"/>
    </source>
</evidence>
<dbReference type="PANTHER" id="PTHR48134">
    <property type="entry name" value="GLYCOPROTEIN 96-92-RELATED-RELATED"/>
    <property type="match status" value="1"/>
</dbReference>
<sequence>MLNQRANAQQPRKADEEAWKKFKKERDLALKREEAAKNLSHLIAYKKDKRVRELKDKQKQKDAENLVLGKSVKRLKGDLKDTVKGRSKLEQKLRQELKALREQNKKLQKELVVLKEAEPSKGKKSKKERGERVEENAMFYSYATEDDELDFETDDESRVPNLKRDSKLQKVEQRKRVDRQVPKGASKNASTKPTKENKKDRRQSKDEVKRPTSSKKKARKHSAKAQRDANRQNRPRSREENERKQAARPGDHVKKQNRPRTREENERRREARKNRSKRTAKHQDDGFDSYSDDDFEDTENEGESNRQNIGEKKSKQSTNNTRKGQSEAKTERTKERENKGAFREKNDGTDGDRPTKGGDRKVRGQDEDLSDRQARRTKRETNGRLIVDNGETSDSGANNDGDRQVGRRKEAAGKTRRREGKGGEALVTSDSELEESEESSRRKGQDRGKRDKGKGDKYTDSEVTEGYERQTEYDKGGGNKNDRKAKQVSHSEKQRTSQVAQDSSSATESDRDQQHHSEQRRKTKTHNRTDDDHGLPQITLTDDKNKVSLISKQSLTKPPTLDFRSELHESADDRHERDDRKRLGNKHKSRDDHVTNSIDVIGNEAHQTSYGKSYEPENSTYGPSFSQSHRRREEQFAGSGVQHSDMKTDLSYKKRLVNKSEWEKFLSENAAHVSGVKGMDGKNRPDVVMTTHGNSFPMSYPPNITNQSPGHFGNSLRHKKSHYNGISVPGDKPVFPTGRRTKNSRKTDDDFSDDTEESSDVIDSFMGSPVDVNAKIRQYRERAEKIDVQLRRNQRVGMFAVQPPGKTVKDRRVYPTTRILFRTYRNPGQPRATL</sequence>
<dbReference type="PANTHER" id="PTHR48134:SF2">
    <property type="entry name" value="OS04G0609100 PROTEIN"/>
    <property type="match status" value="1"/>
</dbReference>